<feature type="transmembrane region" description="Helical" evidence="1">
    <location>
        <begin position="214"/>
        <end position="234"/>
    </location>
</feature>
<dbReference type="Pfam" id="PF10318">
    <property type="entry name" value="7TM_GPCR_Srh"/>
    <property type="match status" value="1"/>
</dbReference>
<name>A0A1I7S5G5_BURXY</name>
<sequence length="355" mass="40586">MLLSPDEMPSDVLLRRYSLYDTVVLVLTFLLFTGTITVMVKTRTHTMKTYRYYLINELFWSLLFDIMGNVICPVTLFPVPCYFGVGIVFPLDQSAMKTMLFVGTFIMVGRGSSLAFQFAYRFVQSIPPSSWFRLKGKVSLGAREIVGLFVLFVGFHCAIIFVGVFCLQGKWSKFPDQERVKKVLIKEDPFFFQIYEKYPNTLCFGNGTRLGEGVYSLIYIIFFIVASVVVATTVMYRCIRKSNFSMNTQRMQLMLFWSLVAQFGVALATLAIPGAFYFIAPFLGVRYLPTLLVYCTFPVLTQTTLDCVMILYFIKPYRTYVKKAYLRMSGGNVAEVPSIYTTTEVSQRRVTLITT</sequence>
<dbReference type="InterPro" id="IPR019422">
    <property type="entry name" value="7TM_GPCR_serpentine_rcpt_Srh"/>
</dbReference>
<keyword evidence="1" id="KW-1133">Transmembrane helix</keyword>
<protein>
    <submittedName>
        <fullName evidence="2">(pine wood nematode) hypothetical protein</fullName>
    </submittedName>
</protein>
<dbReference type="InterPro" id="IPR053220">
    <property type="entry name" value="Nematode_rcpt-like_serp_H"/>
</dbReference>
<dbReference type="EMBL" id="CAJFCV020000004">
    <property type="protein sequence ID" value="CAG9118049.1"/>
    <property type="molecule type" value="Genomic_DNA"/>
</dbReference>
<evidence type="ECO:0000313" key="6">
    <source>
        <dbReference type="WBParaSite" id="BXY_0825000.1"/>
    </source>
</evidence>
<dbReference type="Proteomes" id="UP000582659">
    <property type="component" value="Unassembled WGS sequence"/>
</dbReference>
<keyword evidence="5" id="KW-1185">Reference proteome</keyword>
<evidence type="ECO:0000313" key="5">
    <source>
        <dbReference type="Proteomes" id="UP000659654"/>
    </source>
</evidence>
<dbReference type="Proteomes" id="UP000659654">
    <property type="component" value="Unassembled WGS sequence"/>
</dbReference>
<dbReference type="AlphaFoldDB" id="A0A1I7S5G5"/>
<gene>
    <name evidence="2" type="ORF">BXYJ_LOCUS10063</name>
</gene>
<dbReference type="eggNOG" id="ENOG502SY92">
    <property type="taxonomic scope" value="Eukaryota"/>
</dbReference>
<keyword evidence="1" id="KW-0472">Membrane</keyword>
<feature type="transmembrane region" description="Helical" evidence="1">
    <location>
        <begin position="291"/>
        <end position="314"/>
    </location>
</feature>
<keyword evidence="1" id="KW-0812">Transmembrane</keyword>
<dbReference type="Proteomes" id="UP000095284">
    <property type="component" value="Unplaced"/>
</dbReference>
<feature type="transmembrane region" description="Helical" evidence="1">
    <location>
        <begin position="99"/>
        <end position="123"/>
    </location>
</feature>
<organism evidence="4 6">
    <name type="scientific">Bursaphelenchus xylophilus</name>
    <name type="common">Pinewood nematode worm</name>
    <name type="synonym">Aphelenchoides xylophilus</name>
    <dbReference type="NCBI Taxonomy" id="6326"/>
    <lineage>
        <taxon>Eukaryota</taxon>
        <taxon>Metazoa</taxon>
        <taxon>Ecdysozoa</taxon>
        <taxon>Nematoda</taxon>
        <taxon>Chromadorea</taxon>
        <taxon>Rhabditida</taxon>
        <taxon>Tylenchina</taxon>
        <taxon>Tylenchomorpha</taxon>
        <taxon>Aphelenchoidea</taxon>
        <taxon>Aphelenchoididae</taxon>
        <taxon>Bursaphelenchus</taxon>
    </lineage>
</organism>
<evidence type="ECO:0000313" key="4">
    <source>
        <dbReference type="Proteomes" id="UP000095284"/>
    </source>
</evidence>
<feature type="transmembrane region" description="Helical" evidence="1">
    <location>
        <begin position="144"/>
        <end position="165"/>
    </location>
</feature>
<evidence type="ECO:0000256" key="1">
    <source>
        <dbReference type="SAM" id="Phobius"/>
    </source>
</evidence>
<reference evidence="3" key="2">
    <citation type="submission" date="2020-08" db="EMBL/GenBank/DDBJ databases">
        <authorList>
            <person name="Kikuchi T."/>
        </authorList>
    </citation>
    <scope>NUCLEOTIDE SEQUENCE</scope>
    <source>
        <strain evidence="2">Ka4C1</strain>
    </source>
</reference>
<evidence type="ECO:0000313" key="3">
    <source>
        <dbReference type="EMBL" id="CAG9118049.1"/>
    </source>
</evidence>
<dbReference type="WBParaSite" id="BXY_0825000.1">
    <property type="protein sequence ID" value="BXY_0825000.1"/>
    <property type="gene ID" value="BXY_0825000"/>
</dbReference>
<feature type="transmembrane region" description="Helical" evidence="1">
    <location>
        <begin position="20"/>
        <end position="40"/>
    </location>
</feature>
<feature type="transmembrane region" description="Helical" evidence="1">
    <location>
        <begin position="255"/>
        <end position="279"/>
    </location>
</feature>
<feature type="transmembrane region" description="Helical" evidence="1">
    <location>
        <begin position="52"/>
        <end position="79"/>
    </location>
</feature>
<accession>A0A1I7S5G5</accession>
<evidence type="ECO:0000313" key="2">
    <source>
        <dbReference type="EMBL" id="CAD5227665.1"/>
    </source>
</evidence>
<dbReference type="PANTHER" id="PTHR22941">
    <property type="entry name" value="SERPENTINE RECEPTOR"/>
    <property type="match status" value="1"/>
</dbReference>
<dbReference type="PANTHER" id="PTHR22941:SF26">
    <property type="entry name" value="SERPENTINE RECEPTOR, CLASS H"/>
    <property type="match status" value="1"/>
</dbReference>
<dbReference type="EMBL" id="CAJFDI010000004">
    <property type="protein sequence ID" value="CAD5227665.1"/>
    <property type="molecule type" value="Genomic_DNA"/>
</dbReference>
<reference evidence="6" key="1">
    <citation type="submission" date="2016-11" db="UniProtKB">
        <authorList>
            <consortium name="WormBaseParasite"/>
        </authorList>
    </citation>
    <scope>IDENTIFICATION</scope>
</reference>
<proteinExistence type="predicted"/>